<dbReference type="SUPFAM" id="SSF51445">
    <property type="entry name" value="(Trans)glycosidases"/>
    <property type="match status" value="1"/>
</dbReference>
<dbReference type="EMBL" id="CCFA01002498">
    <property type="protein sequence ID" value="CDW97860.1"/>
    <property type="molecule type" value="Genomic_DNA"/>
</dbReference>
<reference evidence="9" key="2">
    <citation type="submission" date="2014-06" db="EMBL/GenBank/DDBJ databases">
        <authorList>
            <person name="Berkman P.J."/>
        </authorList>
    </citation>
    <scope>NUCLEOTIDE SEQUENCE [LARGE SCALE GENOMIC DNA]</scope>
</reference>
<keyword evidence="2 4" id="KW-0378">Hydrolase</keyword>
<sequence>MKITSLFAAALLMGTALSQGIPNAVVIPPAVSSAAAAFAPAPSTPAAASKVQFPITTANSRGASAVNPRLIATIVYDKLTNVITSIPVSIPIPKLPIGFKERRSQPLSSSSESAGGLVERVLPGARWNYDSTSVKVRGVSLGGWLVVENFITPGVYASTGNANIVDEWTFGSLQPRDQAVSILQKHLNTFVSEDDVRQIAAAGLNHVRIPIGYWAFEVGPDEPFLKLNQWDLLKQAALLCGKYGLKVLVDLHAAPGNQNGYDHGGRRGVNAWAGNATNVERTINILQTISREFSQPQYANSVSSIELLNEPNTDQNVVLDFYARAYEVVRYPNGRDQPASPLEVVISDMFISPAFSDYWNNKALPPQYQGVAIDTHVYTIFDEASINLSATDRINYYCSLKPKWAAANKYHPQLIGEWTPAFTDCAQGLNGRNVGSRCDGSFKGGSTGTSRDCYGRSGDASSFTNNYKRLLGSMWEAQVDANEGGVGWMMWTWKTQAGAAEEWSYQKGLQYGWIPRDPTRRPNGIRC</sequence>
<protein>
    <submittedName>
        <fullName evidence="7">Related to EXG1-Exo-1,3-beta-glucanase</fullName>
    </submittedName>
</protein>
<proteinExistence type="inferred from homology"/>
<dbReference type="PANTHER" id="PTHR31297:SF42">
    <property type="entry name" value="GLYCOSIDE HYDROLASE FAMILY 5 DOMAIN-CONTAINING PROTEIN"/>
    <property type="match status" value="1"/>
</dbReference>
<dbReference type="OrthoDB" id="62120at2759"/>
<dbReference type="Pfam" id="PF00150">
    <property type="entry name" value="Cellulase"/>
    <property type="match status" value="1"/>
</dbReference>
<keyword evidence="3 4" id="KW-0326">Glycosidase</keyword>
<dbReference type="STRING" id="49012.A0A0F7SAL8"/>
<feature type="signal peptide" evidence="5">
    <location>
        <begin position="1"/>
        <end position="20"/>
    </location>
</feature>
<dbReference type="Gene3D" id="3.20.20.80">
    <property type="entry name" value="Glycosidases"/>
    <property type="match status" value="1"/>
</dbReference>
<keyword evidence="5" id="KW-0732">Signal</keyword>
<feature type="chain" id="PRO_5015039147" evidence="5">
    <location>
        <begin position="21"/>
        <end position="527"/>
    </location>
</feature>
<dbReference type="GO" id="GO:0008422">
    <property type="term" value="F:beta-glucosidase activity"/>
    <property type="evidence" value="ECO:0007669"/>
    <property type="project" value="TreeGrafter"/>
</dbReference>
<organism evidence="8 9">
    <name type="scientific">Sporisorium scitamineum</name>
    <dbReference type="NCBI Taxonomy" id="49012"/>
    <lineage>
        <taxon>Eukaryota</taxon>
        <taxon>Fungi</taxon>
        <taxon>Dikarya</taxon>
        <taxon>Basidiomycota</taxon>
        <taxon>Ustilaginomycotina</taxon>
        <taxon>Ustilaginomycetes</taxon>
        <taxon>Ustilaginales</taxon>
        <taxon>Ustilaginaceae</taxon>
        <taxon>Sporisorium</taxon>
    </lineage>
</organism>
<dbReference type="AlphaFoldDB" id="A0A0F7SAL8"/>
<dbReference type="Proteomes" id="UP000242770">
    <property type="component" value="Unassembled WGS sequence"/>
</dbReference>
<reference evidence="8" key="1">
    <citation type="submission" date="2014-06" db="EMBL/GenBank/DDBJ databases">
        <authorList>
            <person name="Berkman J.Paul."/>
        </authorList>
    </citation>
    <scope>NUCLEOTIDE SEQUENCE [LARGE SCALE GENOMIC DNA]</scope>
</reference>
<comment type="similarity">
    <text evidence="1 4">Belongs to the glycosyl hydrolase 5 (cellulase A) family.</text>
</comment>
<evidence type="ECO:0000259" key="6">
    <source>
        <dbReference type="Pfam" id="PF00150"/>
    </source>
</evidence>
<feature type="domain" description="Glycoside hydrolase family 5" evidence="6">
    <location>
        <begin position="191"/>
        <end position="418"/>
    </location>
</feature>
<evidence type="ECO:0000256" key="3">
    <source>
        <dbReference type="ARBA" id="ARBA00023295"/>
    </source>
</evidence>
<reference evidence="7" key="3">
    <citation type="submission" date="2014-06" db="EMBL/GenBank/DDBJ databases">
        <authorList>
            <person name="Ju J."/>
            <person name="Zhang J."/>
        </authorList>
    </citation>
    <scope>NUCLEOTIDE SEQUENCE</scope>
    <source>
        <strain evidence="7">SscI8</strain>
    </source>
</reference>
<dbReference type="InterPro" id="IPR050386">
    <property type="entry name" value="Glycosyl_hydrolase_5"/>
</dbReference>
<keyword evidence="9" id="KW-1185">Reference proteome</keyword>
<dbReference type="GO" id="GO:0009251">
    <property type="term" value="P:glucan catabolic process"/>
    <property type="evidence" value="ECO:0007669"/>
    <property type="project" value="TreeGrafter"/>
</dbReference>
<evidence type="ECO:0000313" key="8">
    <source>
        <dbReference type="EMBL" id="CDW97860.1"/>
    </source>
</evidence>
<dbReference type="GO" id="GO:0005576">
    <property type="term" value="C:extracellular region"/>
    <property type="evidence" value="ECO:0007669"/>
    <property type="project" value="TreeGrafter"/>
</dbReference>
<evidence type="ECO:0000256" key="1">
    <source>
        <dbReference type="ARBA" id="ARBA00005641"/>
    </source>
</evidence>
<dbReference type="InterPro" id="IPR001547">
    <property type="entry name" value="Glyco_hydro_5"/>
</dbReference>
<evidence type="ECO:0000313" key="7">
    <source>
        <dbReference type="EMBL" id="CDU22267.1"/>
    </source>
</evidence>
<gene>
    <name evidence="8" type="primary">SSCI41830.1</name>
    <name evidence="7" type="ORF">SPSC_00897</name>
</gene>
<dbReference type="EMBL" id="LK056655">
    <property type="protein sequence ID" value="CDU22267.1"/>
    <property type="molecule type" value="Genomic_DNA"/>
</dbReference>
<evidence type="ECO:0000256" key="5">
    <source>
        <dbReference type="SAM" id="SignalP"/>
    </source>
</evidence>
<evidence type="ECO:0000313" key="9">
    <source>
        <dbReference type="Proteomes" id="UP000242770"/>
    </source>
</evidence>
<accession>A0A0F7SAL8</accession>
<evidence type="ECO:0000256" key="4">
    <source>
        <dbReference type="RuleBase" id="RU361153"/>
    </source>
</evidence>
<dbReference type="PANTHER" id="PTHR31297">
    <property type="entry name" value="GLUCAN ENDO-1,6-BETA-GLUCOSIDASE B"/>
    <property type="match status" value="1"/>
</dbReference>
<dbReference type="FunFam" id="3.20.20.80:FF:000140">
    <property type="entry name" value="Glucan 1,3-beta-glucosidase 2"/>
    <property type="match status" value="1"/>
</dbReference>
<dbReference type="InterPro" id="IPR017853">
    <property type="entry name" value="GH"/>
</dbReference>
<name>A0A0F7SAL8_9BASI</name>
<evidence type="ECO:0000256" key="2">
    <source>
        <dbReference type="ARBA" id="ARBA00022801"/>
    </source>
</evidence>
<dbReference type="GO" id="GO:0009986">
    <property type="term" value="C:cell surface"/>
    <property type="evidence" value="ECO:0007669"/>
    <property type="project" value="TreeGrafter"/>
</dbReference>